<comment type="similarity">
    <text evidence="1">Belongs to the FMO family.</text>
</comment>
<dbReference type="InterPro" id="IPR050346">
    <property type="entry name" value="FMO-like"/>
</dbReference>
<dbReference type="InterPro" id="IPR000960">
    <property type="entry name" value="Flavin_mOase"/>
</dbReference>
<dbReference type="AlphaFoldDB" id="A0A1E4TUD0"/>
<evidence type="ECO:0000256" key="2">
    <source>
        <dbReference type="ARBA" id="ARBA00022630"/>
    </source>
</evidence>
<gene>
    <name evidence="6" type="ORF">PACTADRAFT_33899</name>
</gene>
<keyword evidence="5" id="KW-0560">Oxidoreductase</keyword>
<dbReference type="EMBL" id="KV454014">
    <property type="protein sequence ID" value="ODV95327.1"/>
    <property type="molecule type" value="Genomic_DNA"/>
</dbReference>
<evidence type="ECO:0000256" key="4">
    <source>
        <dbReference type="ARBA" id="ARBA00022857"/>
    </source>
</evidence>
<dbReference type="GO" id="GO:0050661">
    <property type="term" value="F:NADP binding"/>
    <property type="evidence" value="ECO:0007669"/>
    <property type="project" value="InterPro"/>
</dbReference>
<dbReference type="Pfam" id="PF00743">
    <property type="entry name" value="FMO-like"/>
    <property type="match status" value="2"/>
</dbReference>
<dbReference type="InterPro" id="IPR020946">
    <property type="entry name" value="Flavin_mOase-like"/>
</dbReference>
<evidence type="ECO:0000313" key="7">
    <source>
        <dbReference type="Proteomes" id="UP000094236"/>
    </source>
</evidence>
<protein>
    <recommendedName>
        <fullName evidence="8">Thiol-specific monooxygenase</fullName>
    </recommendedName>
</protein>
<evidence type="ECO:0000256" key="3">
    <source>
        <dbReference type="ARBA" id="ARBA00022827"/>
    </source>
</evidence>
<dbReference type="GO" id="GO:0050660">
    <property type="term" value="F:flavin adenine dinucleotide binding"/>
    <property type="evidence" value="ECO:0007669"/>
    <property type="project" value="InterPro"/>
</dbReference>
<dbReference type="Gene3D" id="3.50.50.60">
    <property type="entry name" value="FAD/NAD(P)-binding domain"/>
    <property type="match status" value="2"/>
</dbReference>
<dbReference type="GO" id="GO:0004499">
    <property type="term" value="F:N,N-dimethylaniline monooxygenase activity"/>
    <property type="evidence" value="ECO:0007669"/>
    <property type="project" value="InterPro"/>
</dbReference>
<dbReference type="PANTHER" id="PTHR23023">
    <property type="entry name" value="DIMETHYLANILINE MONOOXYGENASE"/>
    <property type="match status" value="1"/>
</dbReference>
<evidence type="ECO:0000256" key="1">
    <source>
        <dbReference type="ARBA" id="ARBA00009183"/>
    </source>
</evidence>
<organism evidence="6 7">
    <name type="scientific">Pachysolen tannophilus NRRL Y-2460</name>
    <dbReference type="NCBI Taxonomy" id="669874"/>
    <lineage>
        <taxon>Eukaryota</taxon>
        <taxon>Fungi</taxon>
        <taxon>Dikarya</taxon>
        <taxon>Ascomycota</taxon>
        <taxon>Saccharomycotina</taxon>
        <taxon>Pichiomycetes</taxon>
        <taxon>Pachysolenaceae</taxon>
        <taxon>Pachysolen</taxon>
    </lineage>
</organism>
<evidence type="ECO:0000256" key="5">
    <source>
        <dbReference type="ARBA" id="ARBA00023002"/>
    </source>
</evidence>
<dbReference type="SUPFAM" id="SSF51905">
    <property type="entry name" value="FAD/NAD(P)-binding domain"/>
    <property type="match status" value="2"/>
</dbReference>
<accession>A0A1E4TUD0</accession>
<dbReference type="Proteomes" id="UP000094236">
    <property type="component" value="Unassembled WGS sequence"/>
</dbReference>
<sequence length="513" mass="58729">MGFLQKKIEDIIVIGAGPCGAAFTKFLLAEGEFKNVKVLEKRSTTGGLWNYSEQFFDSPVPSIDPSISTNAAEVIDKDFFLQQQYINDVAHFSHETRIGKDYIWPSAVYDQLDTNVPKDIMAFKNTPWPENYSIFPERQQVLKYFQEYSKIIEPYIEFGRRVIDVKQLPNSKWAVTSRPVVKETEAGFKQSNLKEFQDRIEFCDAVVVATGYYDVPFLPEKPGLQEWINKFPGSVIHAVSYRSPKQFSKNENILVVGNSASGGDLAFQLATNLNKKIYKSFRSESNIPAGKHEKIINVPDIKKFNYKSAEIEFVDGSSIANINKIIFATGYLKSLPFFKEINNSSNPLITDGQRVHGLYRQLLSYNYAGLAIAALPRLVLPTRLAETQGSWVAKVWSGKIPIPSRQEMLEWEQNRVKQMGNDKKFHDLAYPDDIIYSNELNNEIKIAKTNCNLYPVEWDEEQIRIKAAIKEIKDCYVDYRVRTGYSTKSIKELQDKNGLILPEIDWKIFDKKL</sequence>
<evidence type="ECO:0000313" key="6">
    <source>
        <dbReference type="EMBL" id="ODV95327.1"/>
    </source>
</evidence>
<reference evidence="7" key="1">
    <citation type="submission" date="2016-05" db="EMBL/GenBank/DDBJ databases">
        <title>Comparative genomics of biotechnologically important yeasts.</title>
        <authorList>
            <consortium name="DOE Joint Genome Institute"/>
            <person name="Riley R."/>
            <person name="Haridas S."/>
            <person name="Wolfe K.H."/>
            <person name="Lopes M.R."/>
            <person name="Hittinger C.T."/>
            <person name="Goker M."/>
            <person name="Salamov A."/>
            <person name="Wisecaver J."/>
            <person name="Long T.M."/>
            <person name="Aerts A.L."/>
            <person name="Barry K."/>
            <person name="Choi C."/>
            <person name="Clum A."/>
            <person name="Coughlan A.Y."/>
            <person name="Deshpande S."/>
            <person name="Douglass A.P."/>
            <person name="Hanson S.J."/>
            <person name="Klenk H.-P."/>
            <person name="Labutti K."/>
            <person name="Lapidus A."/>
            <person name="Lindquist E."/>
            <person name="Lipzen A."/>
            <person name="Meier-Kolthoff J.P."/>
            <person name="Ohm R.A."/>
            <person name="Otillar R.P."/>
            <person name="Pangilinan J."/>
            <person name="Peng Y."/>
            <person name="Rokas A."/>
            <person name="Rosa C.A."/>
            <person name="Scheuner C."/>
            <person name="Sibirny A.A."/>
            <person name="Slot J.C."/>
            <person name="Stielow J.B."/>
            <person name="Sun H."/>
            <person name="Kurtzman C.P."/>
            <person name="Blackwell M."/>
            <person name="Grigoriev I.V."/>
            <person name="Jeffries T.W."/>
        </authorList>
    </citation>
    <scope>NUCLEOTIDE SEQUENCE [LARGE SCALE GENOMIC DNA]</scope>
    <source>
        <strain evidence="7">NRRL Y-2460</strain>
    </source>
</reference>
<dbReference type="PIRSF" id="PIRSF000332">
    <property type="entry name" value="FMO"/>
    <property type="match status" value="1"/>
</dbReference>
<keyword evidence="7" id="KW-1185">Reference proteome</keyword>
<keyword evidence="2" id="KW-0285">Flavoprotein</keyword>
<dbReference type="OrthoDB" id="66881at2759"/>
<dbReference type="InterPro" id="IPR036188">
    <property type="entry name" value="FAD/NAD-bd_sf"/>
</dbReference>
<evidence type="ECO:0008006" key="8">
    <source>
        <dbReference type="Google" id="ProtNLM"/>
    </source>
</evidence>
<dbReference type="PRINTS" id="PR00370">
    <property type="entry name" value="FMOXYGENASE"/>
</dbReference>
<keyword evidence="4" id="KW-0521">NADP</keyword>
<dbReference type="STRING" id="669874.A0A1E4TUD0"/>
<proteinExistence type="inferred from homology"/>
<keyword evidence="3" id="KW-0274">FAD</keyword>
<name>A0A1E4TUD0_PACTA</name>